<dbReference type="GO" id="GO:0003755">
    <property type="term" value="F:peptidyl-prolyl cis-trans isomerase activity"/>
    <property type="evidence" value="ECO:0007669"/>
    <property type="project" value="UniProtKB-KW"/>
</dbReference>
<dbReference type="PROSITE" id="PS50059">
    <property type="entry name" value="FKBP_PPIASE"/>
    <property type="match status" value="1"/>
</dbReference>
<keyword evidence="4 6" id="KW-0697">Rotamase</keyword>
<keyword evidence="7" id="KW-0732">Signal</keyword>
<accession>W2RRD0</accession>
<gene>
    <name evidence="9" type="ORF">HMPREF1541_06320</name>
</gene>
<dbReference type="GO" id="GO:0005783">
    <property type="term" value="C:endoplasmic reticulum"/>
    <property type="evidence" value="ECO:0007669"/>
    <property type="project" value="TreeGrafter"/>
</dbReference>
<dbReference type="PANTHER" id="PTHR45779:SF7">
    <property type="entry name" value="PEPTIDYLPROLYL ISOMERASE"/>
    <property type="match status" value="1"/>
</dbReference>
<dbReference type="PANTHER" id="PTHR45779">
    <property type="entry name" value="PEPTIDYLPROLYL ISOMERASE"/>
    <property type="match status" value="1"/>
</dbReference>
<dbReference type="STRING" id="1220924.W2RRD0"/>
<reference evidence="9 10" key="1">
    <citation type="submission" date="2013-03" db="EMBL/GenBank/DDBJ databases">
        <title>The Genome Sequence of Phialophora europaea CBS 101466.</title>
        <authorList>
            <consortium name="The Broad Institute Genomics Platform"/>
            <person name="Cuomo C."/>
            <person name="de Hoog S."/>
            <person name="Gorbushina A."/>
            <person name="Walker B."/>
            <person name="Young S.K."/>
            <person name="Zeng Q."/>
            <person name="Gargeya S."/>
            <person name="Fitzgerald M."/>
            <person name="Haas B."/>
            <person name="Abouelleil A."/>
            <person name="Allen A.W."/>
            <person name="Alvarado L."/>
            <person name="Arachchi H.M."/>
            <person name="Berlin A.M."/>
            <person name="Chapman S.B."/>
            <person name="Gainer-Dewar J."/>
            <person name="Goldberg J."/>
            <person name="Griggs A."/>
            <person name="Gujja S."/>
            <person name="Hansen M."/>
            <person name="Howarth C."/>
            <person name="Imamovic A."/>
            <person name="Ireland A."/>
            <person name="Larimer J."/>
            <person name="McCowan C."/>
            <person name="Murphy C."/>
            <person name="Pearson M."/>
            <person name="Poon T.W."/>
            <person name="Priest M."/>
            <person name="Roberts A."/>
            <person name="Saif S."/>
            <person name="Shea T."/>
            <person name="Sisk P."/>
            <person name="Sykes S."/>
            <person name="Wortman J."/>
            <person name="Nusbaum C."/>
            <person name="Birren B."/>
        </authorList>
    </citation>
    <scope>NUCLEOTIDE SEQUENCE [LARGE SCALE GENOMIC DNA]</scope>
    <source>
        <strain evidence="9 10">CBS 101466</strain>
    </source>
</reference>
<evidence type="ECO:0000256" key="7">
    <source>
        <dbReference type="SAM" id="SignalP"/>
    </source>
</evidence>
<comment type="catalytic activity">
    <reaction evidence="1 6">
        <text>[protein]-peptidylproline (omega=180) = [protein]-peptidylproline (omega=0)</text>
        <dbReference type="Rhea" id="RHEA:16237"/>
        <dbReference type="Rhea" id="RHEA-COMP:10747"/>
        <dbReference type="Rhea" id="RHEA-COMP:10748"/>
        <dbReference type="ChEBI" id="CHEBI:83833"/>
        <dbReference type="ChEBI" id="CHEBI:83834"/>
        <dbReference type="EC" id="5.2.1.8"/>
    </reaction>
</comment>
<dbReference type="RefSeq" id="XP_008718878.1">
    <property type="nucleotide sequence ID" value="XM_008720656.1"/>
</dbReference>
<dbReference type="InterPro" id="IPR046357">
    <property type="entry name" value="PPIase_dom_sf"/>
</dbReference>
<evidence type="ECO:0000313" key="10">
    <source>
        <dbReference type="Proteomes" id="UP000030752"/>
    </source>
</evidence>
<dbReference type="InParanoid" id="W2RRD0"/>
<organism evidence="9 10">
    <name type="scientific">Cyphellophora europaea (strain CBS 101466)</name>
    <name type="common">Phialophora europaea</name>
    <dbReference type="NCBI Taxonomy" id="1220924"/>
    <lineage>
        <taxon>Eukaryota</taxon>
        <taxon>Fungi</taxon>
        <taxon>Dikarya</taxon>
        <taxon>Ascomycota</taxon>
        <taxon>Pezizomycotina</taxon>
        <taxon>Eurotiomycetes</taxon>
        <taxon>Chaetothyriomycetidae</taxon>
        <taxon>Chaetothyriales</taxon>
        <taxon>Cyphellophoraceae</taxon>
        <taxon>Cyphellophora</taxon>
    </lineage>
</organism>
<feature type="chain" id="PRO_5004824453" description="peptidylprolyl isomerase" evidence="7">
    <location>
        <begin position="20"/>
        <end position="138"/>
    </location>
</feature>
<dbReference type="Pfam" id="PF00254">
    <property type="entry name" value="FKBP_C"/>
    <property type="match status" value="1"/>
</dbReference>
<dbReference type="FunCoup" id="W2RRD0">
    <property type="interactions" value="541"/>
</dbReference>
<evidence type="ECO:0000256" key="4">
    <source>
        <dbReference type="ARBA" id="ARBA00023110"/>
    </source>
</evidence>
<dbReference type="OrthoDB" id="1902587at2759"/>
<dbReference type="InterPro" id="IPR044609">
    <property type="entry name" value="FKBP2/11"/>
</dbReference>
<evidence type="ECO:0000256" key="1">
    <source>
        <dbReference type="ARBA" id="ARBA00000971"/>
    </source>
</evidence>
<evidence type="ECO:0000256" key="6">
    <source>
        <dbReference type="PROSITE-ProRule" id="PRU00277"/>
    </source>
</evidence>
<feature type="signal peptide" evidence="7">
    <location>
        <begin position="1"/>
        <end position="19"/>
    </location>
</feature>
<dbReference type="Proteomes" id="UP000030752">
    <property type="component" value="Unassembled WGS sequence"/>
</dbReference>
<dbReference type="AlphaFoldDB" id="W2RRD0"/>
<dbReference type="EMBL" id="KB822722">
    <property type="protein sequence ID" value="ETN38289.1"/>
    <property type="molecule type" value="Genomic_DNA"/>
</dbReference>
<proteinExistence type="predicted"/>
<keyword evidence="5 6" id="KW-0413">Isomerase</keyword>
<comment type="function">
    <text evidence="2">PPIases accelerate the folding of proteins. It catalyzes the cis-trans isomerization of proline imidic peptide bonds in oligopeptides.</text>
</comment>
<protein>
    <recommendedName>
        <fullName evidence="3 6">peptidylprolyl isomerase</fullName>
        <ecNumber evidence="3 6">5.2.1.8</ecNumber>
    </recommendedName>
</protein>
<name>W2RRD0_CYPE1</name>
<dbReference type="eggNOG" id="KOG0549">
    <property type="taxonomic scope" value="Eukaryota"/>
</dbReference>
<evidence type="ECO:0000259" key="8">
    <source>
        <dbReference type="PROSITE" id="PS50059"/>
    </source>
</evidence>
<dbReference type="Gene3D" id="3.10.50.40">
    <property type="match status" value="1"/>
</dbReference>
<evidence type="ECO:0000256" key="5">
    <source>
        <dbReference type="ARBA" id="ARBA00023235"/>
    </source>
</evidence>
<keyword evidence="10" id="KW-1185">Reference proteome</keyword>
<dbReference type="SUPFAM" id="SSF54534">
    <property type="entry name" value="FKBP-like"/>
    <property type="match status" value="1"/>
</dbReference>
<evidence type="ECO:0000313" key="9">
    <source>
        <dbReference type="EMBL" id="ETN38289.1"/>
    </source>
</evidence>
<evidence type="ECO:0000256" key="2">
    <source>
        <dbReference type="ARBA" id="ARBA00002388"/>
    </source>
</evidence>
<sequence length="138" mass="15029">MHSLSALLSLVALTTLASASNLEIDYLTPEITCDRKTKNGDQISMHYKGTLYETGEQFDASYGRGRPLDFKLGSGQVIKGWDQGLQDMCIGEKRRLTIAPELAYGERAVGPIPANSILVFETELVGIKGVEAPKKAEL</sequence>
<evidence type="ECO:0000256" key="3">
    <source>
        <dbReference type="ARBA" id="ARBA00013194"/>
    </source>
</evidence>
<dbReference type="FunFam" id="3.10.50.40:FF:000006">
    <property type="entry name" value="Peptidyl-prolyl cis-trans isomerase"/>
    <property type="match status" value="1"/>
</dbReference>
<dbReference type="HOGENOM" id="CLU_013615_8_1_1"/>
<dbReference type="EC" id="5.2.1.8" evidence="3 6"/>
<dbReference type="GeneID" id="19973659"/>
<feature type="domain" description="PPIase FKBP-type" evidence="8">
    <location>
        <begin position="40"/>
        <end position="128"/>
    </location>
</feature>
<dbReference type="VEuPathDB" id="FungiDB:HMPREF1541_06320"/>
<dbReference type="InterPro" id="IPR001179">
    <property type="entry name" value="PPIase_FKBP_dom"/>
</dbReference>